<protein>
    <recommendedName>
        <fullName evidence="4">Prenyltransferase and squalene oxidase repeat-containing protein</fullName>
    </recommendedName>
</protein>
<name>A0A1M7C3Z6_9BACT</name>
<dbReference type="OrthoDB" id="1099523at2"/>
<evidence type="ECO:0000313" key="2">
    <source>
        <dbReference type="EMBL" id="SHL61934.1"/>
    </source>
</evidence>
<proteinExistence type="predicted"/>
<dbReference type="RefSeq" id="WP_073080784.1">
    <property type="nucleotide sequence ID" value="NZ_FRBL01000004.1"/>
</dbReference>
<dbReference type="EMBL" id="FRBL01000004">
    <property type="protein sequence ID" value="SHL61934.1"/>
    <property type="molecule type" value="Genomic_DNA"/>
</dbReference>
<evidence type="ECO:0000313" key="3">
    <source>
        <dbReference type="Proteomes" id="UP000184420"/>
    </source>
</evidence>
<dbReference type="AlphaFoldDB" id="A0A1M7C3Z6"/>
<feature type="signal peptide" evidence="1">
    <location>
        <begin position="1"/>
        <end position="21"/>
    </location>
</feature>
<keyword evidence="3" id="KW-1185">Reference proteome</keyword>
<reference evidence="2 3" key="1">
    <citation type="submission" date="2016-11" db="EMBL/GenBank/DDBJ databases">
        <authorList>
            <person name="Jaros S."/>
            <person name="Januszkiewicz K."/>
            <person name="Wedrychowicz H."/>
        </authorList>
    </citation>
    <scope>NUCLEOTIDE SEQUENCE [LARGE SCALE GENOMIC DNA]</scope>
    <source>
        <strain evidence="2 3">DSM 27406</strain>
    </source>
</reference>
<evidence type="ECO:0008006" key="4">
    <source>
        <dbReference type="Google" id="ProtNLM"/>
    </source>
</evidence>
<feature type="chain" id="PRO_5012070818" description="Prenyltransferase and squalene oxidase repeat-containing protein" evidence="1">
    <location>
        <begin position="22"/>
        <end position="459"/>
    </location>
</feature>
<gene>
    <name evidence="2" type="ORF">SAMN05444266_104185</name>
</gene>
<keyword evidence="1" id="KW-0732">Signal</keyword>
<evidence type="ECO:0000256" key="1">
    <source>
        <dbReference type="SAM" id="SignalP"/>
    </source>
</evidence>
<organism evidence="2 3">
    <name type="scientific">Chitinophaga jiangningensis</name>
    <dbReference type="NCBI Taxonomy" id="1419482"/>
    <lineage>
        <taxon>Bacteria</taxon>
        <taxon>Pseudomonadati</taxon>
        <taxon>Bacteroidota</taxon>
        <taxon>Chitinophagia</taxon>
        <taxon>Chitinophagales</taxon>
        <taxon>Chitinophagaceae</taxon>
        <taxon>Chitinophaga</taxon>
    </lineage>
</organism>
<dbReference type="Proteomes" id="UP000184420">
    <property type="component" value="Unassembled WGS sequence"/>
</dbReference>
<sequence length="459" mass="51042">MRQFTTGMLLCLTLSSIQLSAQTKIESPVQTISWERFKSNSPTTPQRKIMGEILLNTNKYALTTWWDKHDFTAISSGEFLDLKGTSEHKIRPVAAEAQALAISLRMGLYLPEYTGVPVSTAEEKTIQLIRSLAHAHLSNKTGGWGKAWQSPLWACYTAFAAWAMWDKIDTTTQQEVLAMINSECAWVMSNKGAAGIKTYRNKSGEIVSPGDTGAEENAWDASILGVACAMMPQAPQQQAWKQQLIKLTLNAMARPSDVESKQIYSGSPLSTWLTGSNINEDGTVVNHHFIHPDYMTAPFELNATKYFWLANQPIPLALKLNSEVVFQAFADLKFHAGDSIIGGKVQVPGGSIFKAGTGNIFYPIGTDWGQSRRMNFAVFNSIISVFTNNKNTRKRATAWELMQAQMALDMQKRFEDGHTYLNKREDSYASCEEWVADAAMTGYIMESLKAVSKPVFTNE</sequence>
<accession>A0A1M7C3Z6</accession>